<dbReference type="EnsemblMetazoa" id="GAUT036989-RA">
    <property type="protein sequence ID" value="GAUT036989-PA"/>
    <property type="gene ID" value="GAUT036989"/>
</dbReference>
<dbReference type="AlphaFoldDB" id="A0A1A9VH26"/>
<accession>A0A1A9VH26</accession>
<name>A0A1A9VH26_GLOAU</name>
<keyword evidence="3" id="KW-1185">Reference proteome</keyword>
<evidence type="ECO:0000313" key="2">
    <source>
        <dbReference type="EnsemblMetazoa" id="GAUT036989-PA"/>
    </source>
</evidence>
<organism evidence="2 3">
    <name type="scientific">Glossina austeni</name>
    <name type="common">Savannah tsetse fly</name>
    <dbReference type="NCBI Taxonomy" id="7395"/>
    <lineage>
        <taxon>Eukaryota</taxon>
        <taxon>Metazoa</taxon>
        <taxon>Ecdysozoa</taxon>
        <taxon>Arthropoda</taxon>
        <taxon>Hexapoda</taxon>
        <taxon>Insecta</taxon>
        <taxon>Pterygota</taxon>
        <taxon>Neoptera</taxon>
        <taxon>Endopterygota</taxon>
        <taxon>Diptera</taxon>
        <taxon>Brachycera</taxon>
        <taxon>Muscomorpha</taxon>
        <taxon>Hippoboscoidea</taxon>
        <taxon>Glossinidae</taxon>
        <taxon>Glossina</taxon>
    </lineage>
</organism>
<dbReference type="PANTHER" id="PTHR20929">
    <property type="entry name" value="LUNG ADENOMA SUSCEPTIBILITY 1-RELATED"/>
    <property type="match status" value="1"/>
</dbReference>
<dbReference type="GO" id="GO:0008017">
    <property type="term" value="F:microtubule binding"/>
    <property type="evidence" value="ECO:0007669"/>
    <property type="project" value="TreeGrafter"/>
</dbReference>
<evidence type="ECO:0000259" key="1">
    <source>
        <dbReference type="Pfam" id="PF12366"/>
    </source>
</evidence>
<protein>
    <recommendedName>
        <fullName evidence="1">CASC1 C-terminal domain-containing protein</fullName>
    </recommendedName>
</protein>
<dbReference type="GO" id="GO:0048487">
    <property type="term" value="F:beta-tubulin binding"/>
    <property type="evidence" value="ECO:0007669"/>
    <property type="project" value="TreeGrafter"/>
</dbReference>
<dbReference type="InterPro" id="IPR023247">
    <property type="entry name" value="IC97/Dnai7-like"/>
</dbReference>
<proteinExistence type="predicted"/>
<evidence type="ECO:0000313" key="3">
    <source>
        <dbReference type="Proteomes" id="UP000078200"/>
    </source>
</evidence>
<dbReference type="VEuPathDB" id="VectorBase:GAUT036989"/>
<dbReference type="Pfam" id="PF12366">
    <property type="entry name" value="Casc1_C"/>
    <property type="match status" value="1"/>
</dbReference>
<dbReference type="Proteomes" id="UP000078200">
    <property type="component" value="Unassembled WGS sequence"/>
</dbReference>
<dbReference type="InterPro" id="IPR022110">
    <property type="entry name" value="CASC1_C"/>
</dbReference>
<feature type="domain" description="CASC1 C-terminal" evidence="1">
    <location>
        <begin position="838"/>
        <end position="1055"/>
    </location>
</feature>
<reference evidence="2" key="1">
    <citation type="submission" date="2020-05" db="UniProtKB">
        <authorList>
            <consortium name="EnsemblMetazoa"/>
        </authorList>
    </citation>
    <scope>IDENTIFICATION</scope>
    <source>
        <strain evidence="2">TTRI</strain>
    </source>
</reference>
<sequence length="1104" mass="129756">MKKIRSAVIPLKKYALIKLDDIRAQEFKYAQRLIELRICVGFIEDAFKAKELNDDLQLVADNWRDYVESDPYPKPYKLADISEFYTKARYAEVCNARDDICHSLKPDEHYLLSQDFVKRTAIDRAVNKRPTFEKELFQFVDDSLKIMRRIELYLENDRERAKASRRLIYDIREMKKSIAIEIMDYIDRHTYRILIAQETLMKSLDAISCEYRLSCDHCDIHIWGLKNVPIRFEFLHEPRILVHLYESKLILHIPFGILEHNMTLQAIHTNFDHLNLRESLLNELKMQAHLQRIIKEMIQDRYQTYLEKIQLKRLRKGHVKPQAIEPDEYPDVSDDFFDEENKQFQHYLDIAYHPQTLNLNTDEKFTILGGIYKLSFVKKPKKFCLNNGNISMISHNPDKQLAIEKAECFSTLNSRPYHRNNSFRMSSINPKQEMLTEEIEPENPLFVMIFLLPEHLCYWDEPIACHYEVFEEEEIVRQDKSWQHHYKSMDEFKRSVEEHVGRNTFEFEDIGGLIVKPSKLSIRPPQMKTYFSSTIIEKPILTDQDIFVDCGIYFVKDFRLNEPINSQQARMVARSCTPYLLESFKFQKEISEEKQEDFMRRRRRNSKLGMFQRKREEKQYIAKSTGSLSYDSNQNNPEYLFTKFGKSKGVIITNRLMPFKDTLPGEPMTFYQLIRMLLLIKKLTKETQRVSQLYVSTSLPAVHGDESKGRLSDPTMKDSRSSLMKFPSVPLQQRIGKIKSNIEKQESQEKFEKKVKNDEQEIIRILKSADTVQVIGKKAAFGNIEYSEKSLPRREAQQQRADSNVEDSISLKSSIGLDADESFESMDKSGELKTKTTSHWTTKHITRCNFNKEKNKYIIETDRLGYIGFACKTYVHFPFTSWELQPSHTDPLSEVIFTLITRHVKCLFQITNKGIKGCVVEPGPMTRKLKKYLIMEKPLKSFSELKKIFKEKNINIFPENDASFYIEEGCYSEKHLAMEMHTYCCMALHSCLMKFSSSAWNRLAKRRDIILQFVQCEENPSATVQVRITPEQTTFVEVTEICAENDEVKLAFTPTWRNINLDCKPNNVIEIISIYCGCQLNSMQLHLKLTFVKSLLNFAHRLTC</sequence>
<dbReference type="PANTHER" id="PTHR20929:SF11">
    <property type="entry name" value="DYNEIN AXONEMAL INTERMEDIATE CHAIN 7"/>
    <property type="match status" value="1"/>
</dbReference>